<dbReference type="AlphaFoldDB" id="A0A4Y2CS89"/>
<evidence type="ECO:0000313" key="3">
    <source>
        <dbReference type="Proteomes" id="UP000499080"/>
    </source>
</evidence>
<proteinExistence type="predicted"/>
<name>A0A4Y2CS89_ARAVE</name>
<comment type="caution">
    <text evidence="2">The sequence shown here is derived from an EMBL/GenBank/DDBJ whole genome shotgun (WGS) entry which is preliminary data.</text>
</comment>
<evidence type="ECO:0000256" key="1">
    <source>
        <dbReference type="SAM" id="MobiDB-lite"/>
    </source>
</evidence>
<accession>A0A4Y2CS89</accession>
<dbReference type="EMBL" id="BGPR01000240">
    <property type="protein sequence ID" value="GBM07233.1"/>
    <property type="molecule type" value="Genomic_DNA"/>
</dbReference>
<organism evidence="2 3">
    <name type="scientific">Araneus ventricosus</name>
    <name type="common">Orbweaver spider</name>
    <name type="synonym">Epeira ventricosa</name>
    <dbReference type="NCBI Taxonomy" id="182803"/>
    <lineage>
        <taxon>Eukaryota</taxon>
        <taxon>Metazoa</taxon>
        <taxon>Ecdysozoa</taxon>
        <taxon>Arthropoda</taxon>
        <taxon>Chelicerata</taxon>
        <taxon>Arachnida</taxon>
        <taxon>Araneae</taxon>
        <taxon>Araneomorphae</taxon>
        <taxon>Entelegynae</taxon>
        <taxon>Araneoidea</taxon>
        <taxon>Araneidae</taxon>
        <taxon>Araneus</taxon>
    </lineage>
</organism>
<keyword evidence="3" id="KW-1185">Reference proteome</keyword>
<gene>
    <name evidence="2" type="ORF">AVEN_25489_1</name>
</gene>
<feature type="region of interest" description="Disordered" evidence="1">
    <location>
        <begin position="88"/>
        <end position="109"/>
    </location>
</feature>
<protein>
    <submittedName>
        <fullName evidence="2">Uncharacterized protein</fullName>
    </submittedName>
</protein>
<evidence type="ECO:0000313" key="2">
    <source>
        <dbReference type="EMBL" id="GBM07233.1"/>
    </source>
</evidence>
<reference evidence="2 3" key="1">
    <citation type="journal article" date="2019" name="Sci. Rep.">
        <title>Orb-weaving spider Araneus ventricosus genome elucidates the spidroin gene catalogue.</title>
        <authorList>
            <person name="Kono N."/>
            <person name="Nakamura H."/>
            <person name="Ohtoshi R."/>
            <person name="Moran D.A.P."/>
            <person name="Shinohara A."/>
            <person name="Yoshida Y."/>
            <person name="Fujiwara M."/>
            <person name="Mori M."/>
            <person name="Tomita M."/>
            <person name="Arakawa K."/>
        </authorList>
    </citation>
    <scope>NUCLEOTIDE SEQUENCE [LARGE SCALE GENOMIC DNA]</scope>
</reference>
<sequence length="109" mass="12212">MGSVLSQVTKGFSVCCYFGKTKEIPQKLIVLLKIVRVRFRKQFTIVTDTVHNIQRIRILYSHSGIVSLRVNPEKDLKSDPISALIMRGSQSSGRRARAALVSQADDLPK</sequence>
<dbReference type="Proteomes" id="UP000499080">
    <property type="component" value="Unassembled WGS sequence"/>
</dbReference>